<organism evidence="2 3">
    <name type="scientific">Dreissena polymorpha</name>
    <name type="common">Zebra mussel</name>
    <name type="synonym">Mytilus polymorpha</name>
    <dbReference type="NCBI Taxonomy" id="45954"/>
    <lineage>
        <taxon>Eukaryota</taxon>
        <taxon>Metazoa</taxon>
        <taxon>Spiralia</taxon>
        <taxon>Lophotrochozoa</taxon>
        <taxon>Mollusca</taxon>
        <taxon>Bivalvia</taxon>
        <taxon>Autobranchia</taxon>
        <taxon>Heteroconchia</taxon>
        <taxon>Euheterodonta</taxon>
        <taxon>Imparidentia</taxon>
        <taxon>Neoheterodontei</taxon>
        <taxon>Myida</taxon>
        <taxon>Dreissenoidea</taxon>
        <taxon>Dreissenidae</taxon>
        <taxon>Dreissena</taxon>
    </lineage>
</organism>
<evidence type="ECO:0000313" key="3">
    <source>
        <dbReference type="Proteomes" id="UP000828390"/>
    </source>
</evidence>
<feature type="compositionally biased region" description="Gly residues" evidence="1">
    <location>
        <begin position="39"/>
        <end position="61"/>
    </location>
</feature>
<feature type="region of interest" description="Disordered" evidence="1">
    <location>
        <begin position="34"/>
        <end position="61"/>
    </location>
</feature>
<dbReference type="AlphaFoldDB" id="A0A9D4CGB2"/>
<evidence type="ECO:0000256" key="1">
    <source>
        <dbReference type="SAM" id="MobiDB-lite"/>
    </source>
</evidence>
<reference evidence="2" key="2">
    <citation type="submission" date="2020-11" db="EMBL/GenBank/DDBJ databases">
        <authorList>
            <person name="McCartney M.A."/>
            <person name="Auch B."/>
            <person name="Kono T."/>
            <person name="Mallez S."/>
            <person name="Becker A."/>
            <person name="Gohl D.M."/>
            <person name="Silverstein K.A.T."/>
            <person name="Koren S."/>
            <person name="Bechman K.B."/>
            <person name="Herman A."/>
            <person name="Abrahante J.E."/>
            <person name="Garbe J."/>
        </authorList>
    </citation>
    <scope>NUCLEOTIDE SEQUENCE</scope>
    <source>
        <strain evidence="2">Duluth1</strain>
        <tissue evidence="2">Whole animal</tissue>
    </source>
</reference>
<protein>
    <submittedName>
        <fullName evidence="2">Uncharacterized protein</fullName>
    </submittedName>
</protein>
<comment type="caution">
    <text evidence="2">The sequence shown here is derived from an EMBL/GenBank/DDBJ whole genome shotgun (WGS) entry which is preliminary data.</text>
</comment>
<evidence type="ECO:0000313" key="2">
    <source>
        <dbReference type="EMBL" id="KAH3724714.1"/>
    </source>
</evidence>
<name>A0A9D4CGB2_DREPO</name>
<proteinExistence type="predicted"/>
<sequence length="61" mass="6171">MSLQVQLLIQVKMPVHASVVEDVGRRSVVGSGEEDGIGTVVGSGEDVGTGSVVGSGEYVGR</sequence>
<dbReference type="Proteomes" id="UP000828390">
    <property type="component" value="Unassembled WGS sequence"/>
</dbReference>
<reference evidence="2" key="1">
    <citation type="journal article" date="2019" name="bioRxiv">
        <title>The Genome of the Zebra Mussel, Dreissena polymorpha: A Resource for Invasive Species Research.</title>
        <authorList>
            <person name="McCartney M.A."/>
            <person name="Auch B."/>
            <person name="Kono T."/>
            <person name="Mallez S."/>
            <person name="Zhang Y."/>
            <person name="Obille A."/>
            <person name="Becker A."/>
            <person name="Abrahante J.E."/>
            <person name="Garbe J."/>
            <person name="Badalamenti J.P."/>
            <person name="Herman A."/>
            <person name="Mangelson H."/>
            <person name="Liachko I."/>
            <person name="Sullivan S."/>
            <person name="Sone E.D."/>
            <person name="Koren S."/>
            <person name="Silverstein K.A.T."/>
            <person name="Beckman K.B."/>
            <person name="Gohl D.M."/>
        </authorList>
    </citation>
    <scope>NUCLEOTIDE SEQUENCE</scope>
    <source>
        <strain evidence="2">Duluth1</strain>
        <tissue evidence="2">Whole animal</tissue>
    </source>
</reference>
<accession>A0A9D4CGB2</accession>
<keyword evidence="3" id="KW-1185">Reference proteome</keyword>
<gene>
    <name evidence="2" type="ORF">DPMN_050537</name>
</gene>
<dbReference type="EMBL" id="JAIWYP010000012">
    <property type="protein sequence ID" value="KAH3724714.1"/>
    <property type="molecule type" value="Genomic_DNA"/>
</dbReference>